<organism evidence="2">
    <name type="scientific">Tanacetum cinerariifolium</name>
    <name type="common">Dalmatian daisy</name>
    <name type="synonym">Chrysanthemum cinerariifolium</name>
    <dbReference type="NCBI Taxonomy" id="118510"/>
    <lineage>
        <taxon>Eukaryota</taxon>
        <taxon>Viridiplantae</taxon>
        <taxon>Streptophyta</taxon>
        <taxon>Embryophyta</taxon>
        <taxon>Tracheophyta</taxon>
        <taxon>Spermatophyta</taxon>
        <taxon>Magnoliopsida</taxon>
        <taxon>eudicotyledons</taxon>
        <taxon>Gunneridae</taxon>
        <taxon>Pentapetalae</taxon>
        <taxon>asterids</taxon>
        <taxon>campanulids</taxon>
        <taxon>Asterales</taxon>
        <taxon>Asteraceae</taxon>
        <taxon>Asteroideae</taxon>
        <taxon>Anthemideae</taxon>
        <taxon>Anthemidinae</taxon>
        <taxon>Tanacetum</taxon>
    </lineage>
</organism>
<accession>A0A6L2N5U1</accession>
<name>A0A6L2N5U1_TANCI</name>
<feature type="region of interest" description="Disordered" evidence="1">
    <location>
        <begin position="20"/>
        <end position="40"/>
    </location>
</feature>
<evidence type="ECO:0000313" key="2">
    <source>
        <dbReference type="EMBL" id="GEU81518.1"/>
    </source>
</evidence>
<protein>
    <submittedName>
        <fullName evidence="2">Retrovirus-related Pol polyprotein from transposon TNT 1-94</fullName>
    </submittedName>
</protein>
<sequence>MLIKKDFKIVKEKVKKKSLALKAKKESSDEECSTSESKDEEYTMAVRDFNKFFKRRGRFVRHPRNDKNTFQRSRDDKNGSWSDNGEEDDEKVNNETCLVAQASSEKKVSPDGGPINIGGPLNVQAALKANMGPPPGTTLGSEKRMFSTNNFGPMRYWGPNVRGVALYKLICLGVDLEPDEWIKDSECSKHMTGQISDNKCRVTFAKHNSEITKDGKVIGRGISKKGFYVMKLKNKPKDKIYLATIDENFTLWNRRLGHANMHLIQSLASKKLKQTALAISTIEAKYVSAEKACQQALWMKQALIDYDVRLDDVSIMCDNKVAIVLSKHIKIRHHFLRDNVKKEHISIEKAPSVENITDILTKPFKRE</sequence>
<comment type="caution">
    <text evidence="2">The sequence shown here is derived from an EMBL/GenBank/DDBJ whole genome shotgun (WGS) entry which is preliminary data.</text>
</comment>
<feature type="region of interest" description="Disordered" evidence="1">
    <location>
        <begin position="63"/>
        <end position="93"/>
    </location>
</feature>
<dbReference type="EMBL" id="BKCJ010008299">
    <property type="protein sequence ID" value="GEU81518.1"/>
    <property type="molecule type" value="Genomic_DNA"/>
</dbReference>
<reference evidence="2" key="1">
    <citation type="journal article" date="2019" name="Sci. Rep.">
        <title>Draft genome of Tanacetum cinerariifolium, the natural source of mosquito coil.</title>
        <authorList>
            <person name="Yamashiro T."/>
            <person name="Shiraishi A."/>
            <person name="Satake H."/>
            <person name="Nakayama K."/>
        </authorList>
    </citation>
    <scope>NUCLEOTIDE SEQUENCE</scope>
</reference>
<dbReference type="CDD" id="cd09272">
    <property type="entry name" value="RNase_HI_RT_Ty1"/>
    <property type="match status" value="1"/>
</dbReference>
<gene>
    <name evidence="2" type="ORF">Tci_053496</name>
</gene>
<proteinExistence type="predicted"/>
<feature type="compositionally biased region" description="Basic and acidic residues" evidence="1">
    <location>
        <begin position="63"/>
        <end position="78"/>
    </location>
</feature>
<dbReference type="AlphaFoldDB" id="A0A6L2N5U1"/>
<evidence type="ECO:0000256" key="1">
    <source>
        <dbReference type="SAM" id="MobiDB-lite"/>
    </source>
</evidence>